<name>C7RSM8_ACCRE</name>
<feature type="transmembrane region" description="Helical" evidence="5">
    <location>
        <begin position="599"/>
        <end position="622"/>
    </location>
</feature>
<dbReference type="Pfam" id="PF10136">
    <property type="entry name" value="SpecificRecomb"/>
    <property type="match status" value="1"/>
</dbReference>
<accession>C7RSM8</accession>
<keyword evidence="2 5" id="KW-0812">Transmembrane</keyword>
<dbReference type="STRING" id="522306.CAP2UW1_2644"/>
<dbReference type="AlphaFoldDB" id="C7RSM8"/>
<dbReference type="Gene3D" id="1.20.1080.10">
    <property type="entry name" value="Glycerol uptake facilitator protein"/>
    <property type="match status" value="1"/>
</dbReference>
<feature type="transmembrane region" description="Helical" evidence="5">
    <location>
        <begin position="338"/>
        <end position="358"/>
    </location>
</feature>
<keyword evidence="3 5" id="KW-1133">Transmembrane helix</keyword>
<evidence type="ECO:0000256" key="1">
    <source>
        <dbReference type="ARBA" id="ARBA00004141"/>
    </source>
</evidence>
<feature type="transmembrane region" description="Helical" evidence="5">
    <location>
        <begin position="551"/>
        <end position="569"/>
    </location>
</feature>
<gene>
    <name evidence="6" type="ordered locus">CAP2UW1_2644</name>
</gene>
<dbReference type="eggNOG" id="COG4389">
    <property type="taxonomic scope" value="Bacteria"/>
</dbReference>
<keyword evidence="4 5" id="KW-0472">Membrane</keyword>
<dbReference type="PIRSF" id="PIRSF015380">
    <property type="entry name" value="Site-sp_rcmb"/>
    <property type="match status" value="1"/>
</dbReference>
<sequence length="662" mass="73089">MEQILSRFLTPDNDCTPLLALLVDELRPADARDTESARRNLQALCYILSTHPELRCGLRDCLTTLVQTHRHTELYTATGILPNSGFIAEGLHRIGHTLLPGVLDPGLLRSVLRTLFDRSSDRHWVIGVGEDAWLHLIEALRFDELPASDSLPQSLTEILGSLRVLSYWIAACGMEPELLRLQPSLENYESPFVAQNRETTAYIEAYPHNWCKPVAEDADDRHLRVLYSQCQDVIQRVRKNAARNGTSIRLTYHLQRLRQLLRRSEQLLDILAGLQADPGGAAAYPPMVRLFTQLVREECLRNNLVRHWRQNTELIALRVTDNAGQHGEHYITDTREEYWSMARSAMIGGFVISFMACLKIVLAKAEMPPLTGAIAFCLNYGLGFCLIHILHGTVATKQPAMTANAIAASISEAGGKLRNIEALTSLIARTCRSQIIAILGNVGIAIPLSALIAFAVLTISGEHFTSPEKSQHLLAEQSLIHSGALFYAAIAGACLFISGLISGYYDNYAAYNRIPERILQLGWPKRLLGEARMRRVAAYTGDNLGALAGNLLFGFLLGGTTLFGLLVGLPIDIRHVAFSSAFIGIACVGLDLAPGLWLFFWAALGVAAIGFMNLTVSFALALNVALRSREVSDAQWKTLARSVVAHLFRQPRDFFLPPRKAG</sequence>
<evidence type="ECO:0000256" key="4">
    <source>
        <dbReference type="ARBA" id="ARBA00023136"/>
    </source>
</evidence>
<reference evidence="6" key="2">
    <citation type="submission" date="2009-09" db="EMBL/GenBank/DDBJ databases">
        <title>Complete sequence of chromosome of Candidatus Accumulibacter phosphatis clade IIA str. UW-1.</title>
        <authorList>
            <consortium name="US DOE Joint Genome Institute"/>
            <person name="Martin H.G."/>
            <person name="Ivanova N."/>
            <person name="Kunin V."/>
            <person name="Warnecke F."/>
            <person name="Barry K."/>
            <person name="He S."/>
            <person name="Salamov A."/>
            <person name="Szeto E."/>
            <person name="Dalin E."/>
            <person name="Pangilinan J.L."/>
            <person name="Lapidus A."/>
            <person name="Lowry S."/>
            <person name="Kyrpides N.C."/>
            <person name="McMahon K.D."/>
            <person name="Hugenholtz P."/>
        </authorList>
    </citation>
    <scope>NUCLEOTIDE SEQUENCE [LARGE SCALE GENOMIC DNA]</scope>
    <source>
        <strain evidence="6">UW-1</strain>
    </source>
</reference>
<evidence type="ECO:0000256" key="5">
    <source>
        <dbReference type="SAM" id="Phobius"/>
    </source>
</evidence>
<organism evidence="6">
    <name type="scientific">Accumulibacter regalis</name>
    <dbReference type="NCBI Taxonomy" id="522306"/>
    <lineage>
        <taxon>Bacteria</taxon>
        <taxon>Pseudomonadati</taxon>
        <taxon>Pseudomonadota</taxon>
        <taxon>Betaproteobacteria</taxon>
        <taxon>Candidatus Accumulibacter</taxon>
    </lineage>
</organism>
<dbReference type="HOGENOM" id="CLU_023672_0_0_4"/>
<feature type="transmembrane region" description="Helical" evidence="5">
    <location>
        <begin position="435"/>
        <end position="459"/>
    </location>
</feature>
<evidence type="ECO:0000256" key="3">
    <source>
        <dbReference type="ARBA" id="ARBA00022989"/>
    </source>
</evidence>
<reference evidence="6" key="1">
    <citation type="submission" date="2009-08" db="EMBL/GenBank/DDBJ databases">
        <authorList>
            <consortium name="US DOE Joint Genome Institute"/>
            <person name="Lucas S."/>
            <person name="Copeland A."/>
            <person name="Lapidus A."/>
            <person name="Glavina del Rio T."/>
            <person name="Dalin E."/>
            <person name="Tice H."/>
            <person name="Bruce D."/>
            <person name="Barry K."/>
            <person name="Pitluck S."/>
            <person name="Lowry S."/>
            <person name="Larimer F."/>
            <person name="Land M."/>
            <person name="Hauser L."/>
            <person name="Kyrpides N."/>
            <person name="Ivanova N."/>
            <person name="McMahon K.D."/>
            <person name="Hugenholtz P."/>
        </authorList>
    </citation>
    <scope>NUCLEOTIDE SEQUENCE</scope>
    <source>
        <strain evidence="6">UW-1</strain>
    </source>
</reference>
<feature type="transmembrane region" description="Helical" evidence="5">
    <location>
        <begin position="479"/>
        <end position="505"/>
    </location>
</feature>
<evidence type="ECO:0000313" key="6">
    <source>
        <dbReference type="EMBL" id="ACV35930.1"/>
    </source>
</evidence>
<feature type="transmembrane region" description="Helical" evidence="5">
    <location>
        <begin position="576"/>
        <end position="593"/>
    </location>
</feature>
<dbReference type="EMBL" id="CP001715">
    <property type="protein sequence ID" value="ACV35930.1"/>
    <property type="molecule type" value="Genomic_DNA"/>
</dbReference>
<evidence type="ECO:0008006" key="7">
    <source>
        <dbReference type="Google" id="ProtNLM"/>
    </source>
</evidence>
<dbReference type="GO" id="GO:0016020">
    <property type="term" value="C:membrane"/>
    <property type="evidence" value="ECO:0007669"/>
    <property type="project" value="UniProtKB-SubCell"/>
</dbReference>
<dbReference type="InterPro" id="IPR011385">
    <property type="entry name" value="Site-sp_rcmbase"/>
</dbReference>
<feature type="transmembrane region" description="Helical" evidence="5">
    <location>
        <begin position="370"/>
        <end position="391"/>
    </location>
</feature>
<dbReference type="InterPro" id="IPR023271">
    <property type="entry name" value="Aquaporin-like"/>
</dbReference>
<dbReference type="KEGG" id="app:CAP2UW1_2644"/>
<evidence type="ECO:0000256" key="2">
    <source>
        <dbReference type="ARBA" id="ARBA00022692"/>
    </source>
</evidence>
<proteinExistence type="predicted"/>
<comment type="subcellular location">
    <subcellularLocation>
        <location evidence="1">Membrane</location>
        <topology evidence="1">Multi-pass membrane protein</topology>
    </subcellularLocation>
</comment>
<dbReference type="OrthoDB" id="5688397at2"/>
<protein>
    <recommendedName>
        <fullName evidence="7">Site-specific recombinase</fullName>
    </recommendedName>
</protein>